<evidence type="ECO:0000256" key="3">
    <source>
        <dbReference type="PROSITE-ProRule" id="PRU00529"/>
    </source>
</evidence>
<dbReference type="SUPFAM" id="SSF53335">
    <property type="entry name" value="S-adenosyl-L-methionine-dependent methyltransferases"/>
    <property type="match status" value="1"/>
</dbReference>
<dbReference type="PANTHER" id="PTHR47313:SF1">
    <property type="entry name" value="RIBOSOMAL RNA LARGE SUBUNIT METHYLTRANSFERASE K_L"/>
    <property type="match status" value="1"/>
</dbReference>
<keyword evidence="1 5" id="KW-0489">Methyltransferase</keyword>
<dbReference type="Gene3D" id="3.40.50.150">
    <property type="entry name" value="Vaccinia Virus protein VP39"/>
    <property type="match status" value="1"/>
</dbReference>
<dbReference type="KEGG" id="gtl:EP073_10930"/>
<protein>
    <submittedName>
        <fullName evidence="5">Class I SAM-dependent RNA methyltransferase</fullName>
    </submittedName>
</protein>
<sequence>MYAFRSRSRIVVTCAKGINPFLQEELEALGYGIINEFTAGLEIEGSMKDAMRLNLMLRTGSRVLFQLARFRAAGPDELYKEVKKLPWEDMLDVEGYFSITSSVLNENIKDTRFANLRCKDAIADRMTAKLGKRPNTGPELNAAVLFLHWREDECALYIDTSGEALSKRGYRYNPMMAPMTETLAAAVIMKTAWKGTDSFINPMCGSGTLAVEALMSALNMAGGIIRRNFGFMHITGFSKKDWSDMRNDALRVVKKEIKGRVIVSDHDERCLKAVEENAGYAGVEEYLDYQLCDFRDCAVPEGGGVVILNPEYGRRLGDENQLESVYGGIGDFFKAKCQGYRGYIFTGNMNLAKHVGLRTSSKTLFFNSKIECRLLEYELYKGTKKYQDKDEA</sequence>
<evidence type="ECO:0000313" key="5">
    <source>
        <dbReference type="EMBL" id="QAR33897.1"/>
    </source>
</evidence>
<keyword evidence="6" id="KW-1185">Reference proteome</keyword>
<keyword evidence="2 5" id="KW-0808">Transferase</keyword>
<dbReference type="Gene3D" id="3.30.2130.30">
    <property type="match status" value="1"/>
</dbReference>
<feature type="domain" description="THUMP" evidence="4">
    <location>
        <begin position="49"/>
        <end position="160"/>
    </location>
</feature>
<dbReference type="Pfam" id="PF22020">
    <property type="entry name" value="RlmL_1st"/>
    <property type="match status" value="1"/>
</dbReference>
<dbReference type="PROSITE" id="PS51165">
    <property type="entry name" value="THUMP"/>
    <property type="match status" value="1"/>
</dbReference>
<dbReference type="Pfam" id="PF02926">
    <property type="entry name" value="THUMP"/>
    <property type="match status" value="1"/>
</dbReference>
<evidence type="ECO:0000259" key="4">
    <source>
        <dbReference type="PROSITE" id="PS51165"/>
    </source>
</evidence>
<dbReference type="InterPro" id="IPR004114">
    <property type="entry name" value="THUMP_dom"/>
</dbReference>
<dbReference type="GO" id="GO:0008990">
    <property type="term" value="F:rRNA (guanine-N2-)-methyltransferase activity"/>
    <property type="evidence" value="ECO:0007669"/>
    <property type="project" value="TreeGrafter"/>
</dbReference>
<dbReference type="SMART" id="SM00981">
    <property type="entry name" value="THUMP"/>
    <property type="match status" value="1"/>
</dbReference>
<evidence type="ECO:0000256" key="1">
    <source>
        <dbReference type="ARBA" id="ARBA00022603"/>
    </source>
</evidence>
<dbReference type="OrthoDB" id="9809404at2"/>
<gene>
    <name evidence="5" type="ORF">EP073_10930</name>
</gene>
<dbReference type="PANTHER" id="PTHR47313">
    <property type="entry name" value="RIBOSOMAL RNA LARGE SUBUNIT METHYLTRANSFERASE K/L"/>
    <property type="match status" value="1"/>
</dbReference>
<accession>A0A3R5V2D7</accession>
<evidence type="ECO:0000313" key="6">
    <source>
        <dbReference type="Proteomes" id="UP000287502"/>
    </source>
</evidence>
<dbReference type="RefSeq" id="WP_128467182.1">
    <property type="nucleotide sequence ID" value="NZ_CP035108.1"/>
</dbReference>
<organism evidence="5 6">
    <name type="scientific">Geovibrio thiophilus</name>
    <dbReference type="NCBI Taxonomy" id="139438"/>
    <lineage>
        <taxon>Bacteria</taxon>
        <taxon>Pseudomonadati</taxon>
        <taxon>Deferribacterota</taxon>
        <taxon>Deferribacteres</taxon>
        <taxon>Deferribacterales</taxon>
        <taxon>Geovibrionaceae</taxon>
        <taxon>Geovibrio</taxon>
    </lineage>
</organism>
<name>A0A3R5V2D7_9BACT</name>
<dbReference type="CDD" id="cd11715">
    <property type="entry name" value="THUMP_AdoMetMT"/>
    <property type="match status" value="1"/>
</dbReference>
<keyword evidence="3" id="KW-0694">RNA-binding</keyword>
<evidence type="ECO:0000256" key="2">
    <source>
        <dbReference type="ARBA" id="ARBA00022679"/>
    </source>
</evidence>
<dbReference type="InterPro" id="IPR029063">
    <property type="entry name" value="SAM-dependent_MTases_sf"/>
</dbReference>
<dbReference type="Proteomes" id="UP000287502">
    <property type="component" value="Chromosome"/>
</dbReference>
<dbReference type="EMBL" id="CP035108">
    <property type="protein sequence ID" value="QAR33897.1"/>
    <property type="molecule type" value="Genomic_DNA"/>
</dbReference>
<reference evidence="5 6" key="1">
    <citation type="submission" date="2019-01" db="EMBL/GenBank/DDBJ databases">
        <title>Geovibrio thiophilus DSM 11263, complete genome.</title>
        <authorList>
            <person name="Spring S."/>
            <person name="Bunk B."/>
            <person name="Sproer C."/>
        </authorList>
    </citation>
    <scope>NUCLEOTIDE SEQUENCE [LARGE SCALE GENOMIC DNA]</scope>
    <source>
        <strain evidence="5 6">DSM 11263</strain>
    </source>
</reference>
<dbReference type="AlphaFoldDB" id="A0A3R5V2D7"/>
<dbReference type="InterPro" id="IPR054170">
    <property type="entry name" value="RlmL_1st"/>
</dbReference>
<dbReference type="GO" id="GO:0003723">
    <property type="term" value="F:RNA binding"/>
    <property type="evidence" value="ECO:0007669"/>
    <property type="project" value="UniProtKB-UniRule"/>
</dbReference>
<dbReference type="Pfam" id="PF01170">
    <property type="entry name" value="UPF0020"/>
    <property type="match status" value="1"/>
</dbReference>
<dbReference type="InterPro" id="IPR000241">
    <property type="entry name" value="RlmKL-like_Mtase"/>
</dbReference>
<proteinExistence type="predicted"/>
<dbReference type="GO" id="GO:0070043">
    <property type="term" value="F:rRNA (guanine-N7-)-methyltransferase activity"/>
    <property type="evidence" value="ECO:0007669"/>
    <property type="project" value="TreeGrafter"/>
</dbReference>